<accession>A0AB38UPW6</accession>
<reference evidence="3 4" key="1">
    <citation type="submission" date="2018-09" db="EMBL/GenBank/DDBJ databases">
        <authorList>
            <person name="Tagini F."/>
        </authorList>
    </citation>
    <scope>NUCLEOTIDE SEQUENCE [LARGE SCALE GENOMIC DNA]</scope>
    <source>
        <strain evidence="2 3">MK4</strain>
        <strain evidence="1 4">MK42</strain>
    </source>
</reference>
<comment type="caution">
    <text evidence="1">The sequence shown here is derived from an EMBL/GenBank/DDBJ whole genome shotgun (WGS) entry which is preliminary data.</text>
</comment>
<evidence type="ECO:0000313" key="4">
    <source>
        <dbReference type="Proteomes" id="UP000279331"/>
    </source>
</evidence>
<dbReference type="EMBL" id="UPHL01000037">
    <property type="protein sequence ID" value="VAZ82592.1"/>
    <property type="molecule type" value="Genomic_DNA"/>
</dbReference>
<protein>
    <submittedName>
        <fullName evidence="1">Uncharacterized protein</fullName>
    </submittedName>
</protein>
<organism evidence="1 4">
    <name type="scientific">Mycobacterium persicum</name>
    <dbReference type="NCBI Taxonomy" id="1487726"/>
    <lineage>
        <taxon>Bacteria</taxon>
        <taxon>Bacillati</taxon>
        <taxon>Actinomycetota</taxon>
        <taxon>Actinomycetes</taxon>
        <taxon>Mycobacteriales</taxon>
        <taxon>Mycobacteriaceae</taxon>
        <taxon>Mycobacterium</taxon>
    </lineage>
</organism>
<sequence length="33" mass="3688">MSSVPTSKAKMHTYLTEPGEVQALDEALLMPRR</sequence>
<dbReference type="AlphaFoldDB" id="A0AB38UPW6"/>
<evidence type="ECO:0000313" key="3">
    <source>
        <dbReference type="Proteomes" id="UP000271464"/>
    </source>
</evidence>
<keyword evidence="3" id="KW-1185">Reference proteome</keyword>
<evidence type="ECO:0000313" key="2">
    <source>
        <dbReference type="EMBL" id="VAZ89767.1"/>
    </source>
</evidence>
<gene>
    <name evidence="1" type="ORF">LAUMK42_01400</name>
    <name evidence="2" type="ORF">LAUMK4_01186</name>
</gene>
<dbReference type="Proteomes" id="UP000279331">
    <property type="component" value="Unassembled WGS sequence"/>
</dbReference>
<proteinExistence type="predicted"/>
<dbReference type="Proteomes" id="UP000271464">
    <property type="component" value="Unassembled WGS sequence"/>
</dbReference>
<dbReference type="EMBL" id="UPHM01000022">
    <property type="protein sequence ID" value="VAZ89767.1"/>
    <property type="molecule type" value="Genomic_DNA"/>
</dbReference>
<evidence type="ECO:0000313" key="1">
    <source>
        <dbReference type="EMBL" id="VAZ82592.1"/>
    </source>
</evidence>
<name>A0AB38UPW6_9MYCO</name>